<sequence length="177" mass="19618">MTHIYRLLVTFTFILVFPLSALASGNDYTIGAGDKIQIIVYGEEELTIEELYIDSSGEFDYPYLGQLMAIGKTTEQLKAEIIRGLKGDYLVSPKVRVGIVGFRSIFVNGEIKKPGGYEYQPGLTVDKAIALAGGFTERAARKSIYITREDKNVPKNRVSLSHMVAPGDIIVIEQSFF</sequence>
<organism evidence="5 6">
    <name type="scientific">Grimontia marina</name>
    <dbReference type="NCBI Taxonomy" id="646534"/>
    <lineage>
        <taxon>Bacteria</taxon>
        <taxon>Pseudomonadati</taxon>
        <taxon>Pseudomonadota</taxon>
        <taxon>Gammaproteobacteria</taxon>
        <taxon>Vibrionales</taxon>
        <taxon>Vibrionaceae</taxon>
        <taxon>Grimontia</taxon>
    </lineage>
</organism>
<dbReference type="InterPro" id="IPR049712">
    <property type="entry name" value="Poly_export"/>
</dbReference>
<dbReference type="EMBL" id="FIZY01000001">
    <property type="protein sequence ID" value="CZF77497.1"/>
    <property type="molecule type" value="Genomic_DNA"/>
</dbReference>
<dbReference type="GO" id="GO:0015159">
    <property type="term" value="F:polysaccharide transmembrane transporter activity"/>
    <property type="evidence" value="ECO:0007669"/>
    <property type="project" value="InterPro"/>
</dbReference>
<evidence type="ECO:0000313" key="6">
    <source>
        <dbReference type="Proteomes" id="UP000073601"/>
    </source>
</evidence>
<reference evidence="6" key="1">
    <citation type="submission" date="2016-02" db="EMBL/GenBank/DDBJ databases">
        <authorList>
            <person name="Rodrigo-Torres Lidia"/>
            <person name="Arahal R.David."/>
        </authorList>
    </citation>
    <scope>NUCLEOTIDE SEQUENCE [LARGE SCALE GENOMIC DNA]</scope>
    <source>
        <strain evidence="6">CECT 8713</strain>
    </source>
</reference>
<dbReference type="OrthoDB" id="9808948at2"/>
<dbReference type="Proteomes" id="UP000073601">
    <property type="component" value="Unassembled WGS sequence"/>
</dbReference>
<evidence type="ECO:0000256" key="1">
    <source>
        <dbReference type="ARBA" id="ARBA00022729"/>
    </source>
</evidence>
<keyword evidence="6" id="KW-1185">Reference proteome</keyword>
<keyword evidence="1 2" id="KW-0732">Signal</keyword>
<feature type="signal peptide" evidence="2">
    <location>
        <begin position="1"/>
        <end position="23"/>
    </location>
</feature>
<evidence type="ECO:0000259" key="3">
    <source>
        <dbReference type="Pfam" id="PF02563"/>
    </source>
</evidence>
<dbReference type="InterPro" id="IPR003715">
    <property type="entry name" value="Poly_export_N"/>
</dbReference>
<feature type="domain" description="Soluble ligand binding" evidence="4">
    <location>
        <begin position="105"/>
        <end position="151"/>
    </location>
</feature>
<proteinExistence type="predicted"/>
<dbReference type="RefSeq" id="WP_062704863.1">
    <property type="nucleotide sequence ID" value="NZ_CAWRCI010000001.1"/>
</dbReference>
<dbReference type="Gene3D" id="3.10.560.10">
    <property type="entry name" value="Outer membrane lipoprotein wza domain like"/>
    <property type="match status" value="1"/>
</dbReference>
<dbReference type="AlphaFoldDB" id="A0A128ESE8"/>
<dbReference type="Gene3D" id="3.30.1950.10">
    <property type="entry name" value="wza like domain"/>
    <property type="match status" value="1"/>
</dbReference>
<dbReference type="Pfam" id="PF02563">
    <property type="entry name" value="Poly_export"/>
    <property type="match status" value="1"/>
</dbReference>
<evidence type="ECO:0000256" key="2">
    <source>
        <dbReference type="SAM" id="SignalP"/>
    </source>
</evidence>
<dbReference type="InterPro" id="IPR019554">
    <property type="entry name" value="Soluble_ligand-bd"/>
</dbReference>
<name>A0A128ESE8_9GAMM</name>
<feature type="chain" id="PRO_5007281601" evidence="2">
    <location>
        <begin position="24"/>
        <end position="177"/>
    </location>
</feature>
<protein>
    <submittedName>
        <fullName evidence="5">Polysaccharide biosynthesis/export protein</fullName>
    </submittedName>
</protein>
<dbReference type="PANTHER" id="PTHR33619">
    <property type="entry name" value="POLYSACCHARIDE EXPORT PROTEIN GFCE-RELATED"/>
    <property type="match status" value="1"/>
</dbReference>
<accession>A0A128ESE8</accession>
<feature type="domain" description="Polysaccharide export protein N-terminal" evidence="3">
    <location>
        <begin position="24"/>
        <end position="99"/>
    </location>
</feature>
<dbReference type="Pfam" id="PF10531">
    <property type="entry name" value="SLBB"/>
    <property type="match status" value="1"/>
</dbReference>
<gene>
    <name evidence="5" type="ORF">GMA8713_00198</name>
</gene>
<evidence type="ECO:0000259" key="4">
    <source>
        <dbReference type="Pfam" id="PF10531"/>
    </source>
</evidence>
<dbReference type="PANTHER" id="PTHR33619:SF3">
    <property type="entry name" value="POLYSACCHARIDE EXPORT PROTEIN GFCE-RELATED"/>
    <property type="match status" value="1"/>
</dbReference>
<evidence type="ECO:0000313" key="5">
    <source>
        <dbReference type="EMBL" id="CZF77497.1"/>
    </source>
</evidence>